<organism evidence="7">
    <name type="scientific">Pyrodinium bahamense</name>
    <dbReference type="NCBI Taxonomy" id="73915"/>
    <lineage>
        <taxon>Eukaryota</taxon>
        <taxon>Sar</taxon>
        <taxon>Alveolata</taxon>
        <taxon>Dinophyceae</taxon>
        <taxon>Gonyaulacales</taxon>
        <taxon>Pyrocystaceae</taxon>
        <taxon>Pyrodinium</taxon>
    </lineage>
</organism>
<dbReference type="SMART" id="SM00220">
    <property type="entry name" value="S_TKc"/>
    <property type="match status" value="1"/>
</dbReference>
<reference evidence="7" key="1">
    <citation type="submission" date="2021-01" db="EMBL/GenBank/DDBJ databases">
        <authorList>
            <person name="Corre E."/>
            <person name="Pelletier E."/>
            <person name="Niang G."/>
            <person name="Scheremetjew M."/>
            <person name="Finn R."/>
            <person name="Kale V."/>
            <person name="Holt S."/>
            <person name="Cochrane G."/>
            <person name="Meng A."/>
            <person name="Brown T."/>
            <person name="Cohen L."/>
        </authorList>
    </citation>
    <scope>NUCLEOTIDE SEQUENCE</scope>
    <source>
        <strain evidence="7">Pbaha01</strain>
    </source>
</reference>
<evidence type="ECO:0000256" key="3">
    <source>
        <dbReference type="ARBA" id="ARBA00022741"/>
    </source>
</evidence>
<evidence type="ECO:0000259" key="6">
    <source>
        <dbReference type="PROSITE" id="PS50011"/>
    </source>
</evidence>
<dbReference type="Gene3D" id="1.10.510.10">
    <property type="entry name" value="Transferase(Phosphotransferase) domain 1"/>
    <property type="match status" value="1"/>
</dbReference>
<dbReference type="Gene3D" id="3.30.200.20">
    <property type="entry name" value="Phosphorylase Kinase, domain 1"/>
    <property type="match status" value="1"/>
</dbReference>
<evidence type="ECO:0000256" key="2">
    <source>
        <dbReference type="ARBA" id="ARBA00022679"/>
    </source>
</evidence>
<accession>A0A7S0AKK2</accession>
<keyword evidence="4" id="KW-0418">Kinase</keyword>
<dbReference type="PROSITE" id="PS50011">
    <property type="entry name" value="PROTEIN_KINASE_DOM"/>
    <property type="match status" value="1"/>
</dbReference>
<evidence type="ECO:0000256" key="1">
    <source>
        <dbReference type="ARBA" id="ARBA00022527"/>
    </source>
</evidence>
<dbReference type="AlphaFoldDB" id="A0A7S0AKK2"/>
<evidence type="ECO:0000256" key="4">
    <source>
        <dbReference type="ARBA" id="ARBA00022777"/>
    </source>
</evidence>
<dbReference type="InterPro" id="IPR011009">
    <property type="entry name" value="Kinase-like_dom_sf"/>
</dbReference>
<proteinExistence type="predicted"/>
<sequence length="559" mass="60979">MPVRSGVLDRRYVFEYDLGQWTFGTTQVLRERQSGALKACKTVPKAIVKGQADTLSRLQKLQKLSHPHICSVTDVQEDQNNYFIISDAYIGGDVGDWMDRLDDSQWWLVEQTVATYIGQVVAALAYCHSQQVYHRDLRPSSILLTSKMPDATILVSDFGLAEIFDPNHTFTQTNPTPYVAPELRSESGRVAGGAPDVWSVGAIAYALLIGHPPNDEGSGFDLSPSRLFRGAPDRDAWAGRSASSRSFVRRLLRPAGDRPTAARVLQHPWLKGVVLPRTPSGSAPESSQELRQKMVCYMAAVLLVPAEVPSADFSSLRTAFVQADHDYDGLTQRSTALELLLNMAGTEASSSSPGKADVDEALELVDVRGTGILDLCALACAAVLARLLRTMAREPLPLPQSPSARRSARAGELRQRAVERFFEVYGDDHSRSAISASSLSERLRTQTGHGMEAYAGVSYDEVLSVFPDEGSIDRRTLASELATGSGRGTPLCCWCDPVTHEVDPESCWEPTLSMDGLDSFLRGAWLSCGIGAQPRRRSGSKKLEPDCVPPHQCFGDVGI</sequence>
<evidence type="ECO:0000313" key="7">
    <source>
        <dbReference type="EMBL" id="CAD8365870.1"/>
    </source>
</evidence>
<protein>
    <recommendedName>
        <fullName evidence="6">Protein kinase domain-containing protein</fullName>
    </recommendedName>
</protein>
<dbReference type="PANTHER" id="PTHR24349">
    <property type="entry name" value="SERINE/THREONINE-PROTEIN KINASE"/>
    <property type="match status" value="1"/>
</dbReference>
<feature type="domain" description="Protein kinase" evidence="6">
    <location>
        <begin position="12"/>
        <end position="270"/>
    </location>
</feature>
<dbReference type="SUPFAM" id="SSF56112">
    <property type="entry name" value="Protein kinase-like (PK-like)"/>
    <property type="match status" value="1"/>
</dbReference>
<evidence type="ECO:0000256" key="5">
    <source>
        <dbReference type="ARBA" id="ARBA00022840"/>
    </source>
</evidence>
<dbReference type="GO" id="GO:0005524">
    <property type="term" value="F:ATP binding"/>
    <property type="evidence" value="ECO:0007669"/>
    <property type="project" value="UniProtKB-KW"/>
</dbReference>
<dbReference type="EMBL" id="HBEG01028893">
    <property type="protein sequence ID" value="CAD8365870.1"/>
    <property type="molecule type" value="Transcribed_RNA"/>
</dbReference>
<keyword evidence="3" id="KW-0547">Nucleotide-binding</keyword>
<keyword evidence="5" id="KW-0067">ATP-binding</keyword>
<dbReference type="GO" id="GO:0004674">
    <property type="term" value="F:protein serine/threonine kinase activity"/>
    <property type="evidence" value="ECO:0007669"/>
    <property type="project" value="UniProtKB-KW"/>
</dbReference>
<dbReference type="InterPro" id="IPR050205">
    <property type="entry name" value="CDPK_Ser/Thr_kinases"/>
</dbReference>
<name>A0A7S0AKK2_9DINO</name>
<gene>
    <name evidence="7" type="ORF">PBAH0796_LOCUS17599</name>
</gene>
<keyword evidence="2" id="KW-0808">Transferase</keyword>
<keyword evidence="1" id="KW-0723">Serine/threonine-protein kinase</keyword>
<dbReference type="Pfam" id="PF00069">
    <property type="entry name" value="Pkinase"/>
    <property type="match status" value="1"/>
</dbReference>
<dbReference type="InterPro" id="IPR000719">
    <property type="entry name" value="Prot_kinase_dom"/>
</dbReference>